<sequence length="570" mass="64594">MSGSHTATAPEEMTLDRETSEALWKMLSSGLLCDGLIKTSDGGAFPVHRVVMASFIRVYKRVIWVGTENVESVLEVTGYLYVSDLIKDCCEFLHSIMSLGKCISIDKVAKRYNCFVLESKTYRYRMQHFVEISKRSEEFFKLEINEVESLLSDENVNVVREKSVWKAALRWIEFNPANRVQHIARLLSCVRTGLVDLDFFVKKIQTHRYVAGNEACKPIVTDSLRFLHGPSVGARNDQVRTTPALARPRIPHELMFVIGGWMNGGPTTCIESYDSQADRWVKVESVDPAGPQAYHKCAVIGYDIYVIGDFNGQDFIRSVHCFNAHTKTWRSITPMHVKRGYVSVAVLNDIIYVMRGFDEREWQSSAETFDYRNNQWTVIASMNQQRSDACATAHNGYVYVTGGFSGSECLSSAERYDPEFDQWTAIASMRYRRSGIACIGFRDSIYAMGRFSGFFKLISVEKYSPETNTWTLLPNMHTAWSNFAVAVIDNIVFACGGLQDESETNRVSCYDPSSEQWYDATSMNEGRSAMAACVISGLPNVRDYVSYPRDNLRGEKCQKILDIFKANSRP</sequence>
<evidence type="ECO:0000313" key="5">
    <source>
        <dbReference type="Proteomes" id="UP000821853"/>
    </source>
</evidence>
<reference evidence="4 5" key="1">
    <citation type="journal article" date="2020" name="Cell">
        <title>Large-Scale Comparative Analyses of Tick Genomes Elucidate Their Genetic Diversity and Vector Capacities.</title>
        <authorList>
            <consortium name="Tick Genome and Microbiome Consortium (TIGMIC)"/>
            <person name="Jia N."/>
            <person name="Wang J."/>
            <person name="Shi W."/>
            <person name="Du L."/>
            <person name="Sun Y."/>
            <person name="Zhan W."/>
            <person name="Jiang J.F."/>
            <person name="Wang Q."/>
            <person name="Zhang B."/>
            <person name="Ji P."/>
            <person name="Bell-Sakyi L."/>
            <person name="Cui X.M."/>
            <person name="Yuan T.T."/>
            <person name="Jiang B.G."/>
            <person name="Yang W.F."/>
            <person name="Lam T.T."/>
            <person name="Chang Q.C."/>
            <person name="Ding S.J."/>
            <person name="Wang X.J."/>
            <person name="Zhu J.G."/>
            <person name="Ruan X.D."/>
            <person name="Zhao L."/>
            <person name="Wei J.T."/>
            <person name="Ye R.Z."/>
            <person name="Que T.C."/>
            <person name="Du C.H."/>
            <person name="Zhou Y.H."/>
            <person name="Cheng J.X."/>
            <person name="Dai P.F."/>
            <person name="Guo W.B."/>
            <person name="Han X.H."/>
            <person name="Huang E.J."/>
            <person name="Li L.F."/>
            <person name="Wei W."/>
            <person name="Gao Y.C."/>
            <person name="Liu J.Z."/>
            <person name="Shao H.Z."/>
            <person name="Wang X."/>
            <person name="Wang C.C."/>
            <person name="Yang T.C."/>
            <person name="Huo Q.B."/>
            <person name="Li W."/>
            <person name="Chen H.Y."/>
            <person name="Chen S.E."/>
            <person name="Zhou L.G."/>
            <person name="Ni X.B."/>
            <person name="Tian J.H."/>
            <person name="Sheng Y."/>
            <person name="Liu T."/>
            <person name="Pan Y.S."/>
            <person name="Xia L.Y."/>
            <person name="Li J."/>
            <person name="Zhao F."/>
            <person name="Cao W.C."/>
        </authorList>
    </citation>
    <scope>NUCLEOTIDE SEQUENCE [LARGE SCALE GENOMIC DNA]</scope>
    <source>
        <strain evidence="4">HaeL-2018</strain>
    </source>
</reference>
<protein>
    <recommendedName>
        <fullName evidence="3">BACK domain-containing protein</fullName>
    </recommendedName>
</protein>
<dbReference type="FunFam" id="1.25.40.420:FF:000001">
    <property type="entry name" value="Kelch-like family member 12"/>
    <property type="match status" value="1"/>
</dbReference>
<evidence type="ECO:0000259" key="3">
    <source>
        <dbReference type="SMART" id="SM00875"/>
    </source>
</evidence>
<evidence type="ECO:0000313" key="4">
    <source>
        <dbReference type="EMBL" id="KAH9383169.1"/>
    </source>
</evidence>
<organism evidence="4 5">
    <name type="scientific">Haemaphysalis longicornis</name>
    <name type="common">Bush tick</name>
    <dbReference type="NCBI Taxonomy" id="44386"/>
    <lineage>
        <taxon>Eukaryota</taxon>
        <taxon>Metazoa</taxon>
        <taxon>Ecdysozoa</taxon>
        <taxon>Arthropoda</taxon>
        <taxon>Chelicerata</taxon>
        <taxon>Arachnida</taxon>
        <taxon>Acari</taxon>
        <taxon>Parasitiformes</taxon>
        <taxon>Ixodida</taxon>
        <taxon>Ixodoidea</taxon>
        <taxon>Ixodidae</taxon>
        <taxon>Haemaphysalinae</taxon>
        <taxon>Haemaphysalis</taxon>
    </lineage>
</organism>
<keyword evidence="5" id="KW-1185">Reference proteome</keyword>
<dbReference type="Gene3D" id="1.25.40.420">
    <property type="match status" value="1"/>
</dbReference>
<dbReference type="Gene3D" id="2.120.10.80">
    <property type="entry name" value="Kelch-type beta propeller"/>
    <property type="match status" value="1"/>
</dbReference>
<dbReference type="SUPFAM" id="SSF54695">
    <property type="entry name" value="POZ domain"/>
    <property type="match status" value="1"/>
</dbReference>
<dbReference type="InterPro" id="IPR006652">
    <property type="entry name" value="Kelch_1"/>
</dbReference>
<name>A0A9J6H7Q2_HAELO</name>
<dbReference type="InterPro" id="IPR011705">
    <property type="entry name" value="BACK"/>
</dbReference>
<feature type="domain" description="BACK" evidence="3">
    <location>
        <begin position="102"/>
        <end position="205"/>
    </location>
</feature>
<proteinExistence type="predicted"/>
<dbReference type="PANTHER" id="PTHR45632">
    <property type="entry name" value="LD33804P"/>
    <property type="match status" value="1"/>
</dbReference>
<dbReference type="Pfam" id="PF01344">
    <property type="entry name" value="Kelch_1"/>
    <property type="match status" value="6"/>
</dbReference>
<keyword evidence="2" id="KW-0677">Repeat</keyword>
<dbReference type="PIRSF" id="PIRSF037037">
    <property type="entry name" value="Kelch-like_protein_gigaxonin"/>
    <property type="match status" value="1"/>
</dbReference>
<dbReference type="Pfam" id="PF07707">
    <property type="entry name" value="BACK"/>
    <property type="match status" value="1"/>
</dbReference>
<dbReference type="EMBL" id="JABSTR010000988">
    <property type="protein sequence ID" value="KAH9383169.1"/>
    <property type="molecule type" value="Genomic_DNA"/>
</dbReference>
<dbReference type="VEuPathDB" id="VectorBase:HLOH_059726"/>
<dbReference type="SMART" id="SM00612">
    <property type="entry name" value="Kelch"/>
    <property type="match status" value="6"/>
</dbReference>
<evidence type="ECO:0000256" key="2">
    <source>
        <dbReference type="ARBA" id="ARBA00022737"/>
    </source>
</evidence>
<gene>
    <name evidence="4" type="ORF">HPB48_023995</name>
</gene>
<keyword evidence="1" id="KW-0880">Kelch repeat</keyword>
<dbReference type="SMART" id="SM00875">
    <property type="entry name" value="BACK"/>
    <property type="match status" value="1"/>
</dbReference>
<dbReference type="PANTHER" id="PTHR45632:SF3">
    <property type="entry name" value="KELCH-LIKE PROTEIN 32"/>
    <property type="match status" value="1"/>
</dbReference>
<dbReference type="InterPro" id="IPR011333">
    <property type="entry name" value="SKP1/BTB/POZ_sf"/>
</dbReference>
<dbReference type="AlphaFoldDB" id="A0A9J6H7Q2"/>
<dbReference type="SUPFAM" id="SSF117281">
    <property type="entry name" value="Kelch motif"/>
    <property type="match status" value="1"/>
</dbReference>
<dbReference type="InterPro" id="IPR015915">
    <property type="entry name" value="Kelch-typ_b-propeller"/>
</dbReference>
<dbReference type="OrthoDB" id="6411082at2759"/>
<accession>A0A9J6H7Q2</accession>
<comment type="caution">
    <text evidence="4">The sequence shown here is derived from an EMBL/GenBank/DDBJ whole genome shotgun (WGS) entry which is preliminary data.</text>
</comment>
<dbReference type="OMA" id="YKTNQWS"/>
<dbReference type="InterPro" id="IPR017096">
    <property type="entry name" value="BTB-kelch_protein"/>
</dbReference>
<dbReference type="Proteomes" id="UP000821853">
    <property type="component" value="Unassembled WGS sequence"/>
</dbReference>
<evidence type="ECO:0000256" key="1">
    <source>
        <dbReference type="ARBA" id="ARBA00022441"/>
    </source>
</evidence>